<dbReference type="InterPro" id="IPR021778">
    <property type="entry name" value="Se/S_carrier-like"/>
</dbReference>
<name>A0A928KNX7_9FIRM</name>
<dbReference type="AlphaFoldDB" id="A0A928KNX7"/>
<accession>A0A928KNX7</accession>
<organism evidence="2 3">
    <name type="scientific">Faecalispora sporosphaeroides</name>
    <dbReference type="NCBI Taxonomy" id="1549"/>
    <lineage>
        <taxon>Bacteria</taxon>
        <taxon>Bacillati</taxon>
        <taxon>Bacillota</taxon>
        <taxon>Clostridia</taxon>
        <taxon>Eubacteriales</taxon>
        <taxon>Oscillospiraceae</taxon>
        <taxon>Faecalispora</taxon>
    </lineage>
</organism>
<dbReference type="Proteomes" id="UP000754750">
    <property type="component" value="Unassembled WGS sequence"/>
</dbReference>
<dbReference type="Pfam" id="PF11823">
    <property type="entry name" value="Se_S_carrier"/>
    <property type="match status" value="1"/>
</dbReference>
<gene>
    <name evidence="2" type="ORF">E7512_00635</name>
</gene>
<protein>
    <submittedName>
        <fullName evidence="2">DUF3343 domain-containing protein</fullName>
    </submittedName>
</protein>
<reference evidence="2" key="1">
    <citation type="submission" date="2019-04" db="EMBL/GenBank/DDBJ databases">
        <title>Evolution of Biomass-Degrading Anaerobic Consortia Revealed by Metagenomics.</title>
        <authorList>
            <person name="Peng X."/>
        </authorList>
    </citation>
    <scope>NUCLEOTIDE SEQUENCE</scope>
    <source>
        <strain evidence="2">SIG551</strain>
    </source>
</reference>
<evidence type="ECO:0000313" key="2">
    <source>
        <dbReference type="EMBL" id="MBE6832087.1"/>
    </source>
</evidence>
<comment type="caution">
    <text evidence="2">The sequence shown here is derived from an EMBL/GenBank/DDBJ whole genome shotgun (WGS) entry which is preliminary data.</text>
</comment>
<proteinExistence type="predicted"/>
<feature type="domain" description="Putative Se/S carrier protein-like" evidence="1">
    <location>
        <begin position="7"/>
        <end position="69"/>
    </location>
</feature>
<evidence type="ECO:0000313" key="3">
    <source>
        <dbReference type="Proteomes" id="UP000754750"/>
    </source>
</evidence>
<dbReference type="RefSeq" id="WP_009066234.1">
    <property type="nucleotide sequence ID" value="NZ_JBKWRC010000001.1"/>
</dbReference>
<dbReference type="EMBL" id="SVNY01000001">
    <property type="protein sequence ID" value="MBE6832087.1"/>
    <property type="molecule type" value="Genomic_DNA"/>
</dbReference>
<evidence type="ECO:0000259" key="1">
    <source>
        <dbReference type="Pfam" id="PF11823"/>
    </source>
</evidence>
<sequence>MYVGKPVILLGSITYAMKSRDILFRYGIKSYVERTPRTQDRLGCGYGIYVPDRTDQAEDILIHSGIRVLGRSERAGAV</sequence>